<evidence type="ECO:0000313" key="1">
    <source>
        <dbReference type="EMBL" id="MBO4161416.1"/>
    </source>
</evidence>
<name>A0ABS3V756_9ACTN</name>
<reference evidence="1 2" key="1">
    <citation type="submission" date="2021-03" db="EMBL/GenBank/DDBJ databases">
        <authorList>
            <person name="Lee D.-H."/>
        </authorList>
    </citation>
    <scope>NUCLEOTIDE SEQUENCE [LARGE SCALE GENOMIC DNA]</scope>
    <source>
        <strain evidence="1 2">MMS20-R2-23</strain>
    </source>
</reference>
<comment type="caution">
    <text evidence="1">The sequence shown here is derived from an EMBL/GenBank/DDBJ whole genome shotgun (WGS) entry which is preliminary data.</text>
</comment>
<sequence>MSFPDKKLTVRSSGDLATAVPYLLGFYPDDGSAVVIAMRNRRIVFAARGDLPAADAAAQEFLDHAAHLAAVIHRQHQITDTVIIGYGPVDRIDPALRLYDEAFTASGITVRHLLCVTGTRITSLTCGDPTCCPPEGTPFDPTTSVVAVQATVAGQVTLPNRAALAARITPVTGTARDAMHLATVEAAPRLITLLAAGNTALEQAGTNAIRHALRRHDDGERLPDTDMAWLTLLLTQTPVRDAAVDLTEPEEDHITFWVDAVRRADEPLVPAPATVLALTAWRHGNGALALIAVERALQIDPHYPLADLLLQTLQAGLPPSTYDQA</sequence>
<protein>
    <submittedName>
        <fullName evidence="1">DUF4192 domain-containing protein</fullName>
    </submittedName>
</protein>
<dbReference type="InterPro" id="IPR025447">
    <property type="entry name" value="DUF4192"/>
</dbReference>
<dbReference type="Proteomes" id="UP000671399">
    <property type="component" value="Unassembled WGS sequence"/>
</dbReference>
<dbReference type="RefSeq" id="WP_208567065.1">
    <property type="nucleotide sequence ID" value="NZ_JAGFWR010000004.1"/>
</dbReference>
<keyword evidence="2" id="KW-1185">Reference proteome</keyword>
<dbReference type="EMBL" id="JAGFWR010000004">
    <property type="protein sequence ID" value="MBO4161416.1"/>
    <property type="molecule type" value="Genomic_DNA"/>
</dbReference>
<organism evidence="1 2">
    <name type="scientific">Micromonospora antibiotica</name>
    <dbReference type="NCBI Taxonomy" id="2807623"/>
    <lineage>
        <taxon>Bacteria</taxon>
        <taxon>Bacillati</taxon>
        <taxon>Actinomycetota</taxon>
        <taxon>Actinomycetes</taxon>
        <taxon>Micromonosporales</taxon>
        <taxon>Micromonosporaceae</taxon>
        <taxon>Micromonospora</taxon>
    </lineage>
</organism>
<gene>
    <name evidence="1" type="ORF">JQN83_11415</name>
</gene>
<proteinExistence type="predicted"/>
<evidence type="ECO:0000313" key="2">
    <source>
        <dbReference type="Proteomes" id="UP000671399"/>
    </source>
</evidence>
<dbReference type="Pfam" id="PF13830">
    <property type="entry name" value="DUF4192"/>
    <property type="match status" value="1"/>
</dbReference>
<accession>A0ABS3V756</accession>